<keyword evidence="2" id="KW-1185">Reference proteome</keyword>
<sequence>MLNYTVWQLYTTIHNSEFYIPFLQRIIPSIELRLNEYDQRTRQVYMDTVRAHIKRKSAGVQGSPALHGHLLGTRQVLRLREGYLLQVGSFAVGRTAQTPVPITTSCGSTRTSST</sequence>
<name>A0A1D1V0R2_RAMVA</name>
<dbReference type="EMBL" id="BDGG01000002">
    <property type="protein sequence ID" value="GAU94235.1"/>
    <property type="molecule type" value="Genomic_DNA"/>
</dbReference>
<reference evidence="1 2" key="1">
    <citation type="journal article" date="2016" name="Nat. Commun.">
        <title>Extremotolerant tardigrade genome and improved radiotolerance of human cultured cells by tardigrade-unique protein.</title>
        <authorList>
            <person name="Hashimoto T."/>
            <person name="Horikawa D.D."/>
            <person name="Saito Y."/>
            <person name="Kuwahara H."/>
            <person name="Kozuka-Hata H."/>
            <person name="Shin-I T."/>
            <person name="Minakuchi Y."/>
            <person name="Ohishi K."/>
            <person name="Motoyama A."/>
            <person name="Aizu T."/>
            <person name="Enomoto A."/>
            <person name="Kondo K."/>
            <person name="Tanaka S."/>
            <person name="Hara Y."/>
            <person name="Koshikawa S."/>
            <person name="Sagara H."/>
            <person name="Miura T."/>
            <person name="Yokobori S."/>
            <person name="Miyagawa K."/>
            <person name="Suzuki Y."/>
            <person name="Kubo T."/>
            <person name="Oyama M."/>
            <person name="Kohara Y."/>
            <person name="Fujiyama A."/>
            <person name="Arakawa K."/>
            <person name="Katayama T."/>
            <person name="Toyoda A."/>
            <person name="Kunieda T."/>
        </authorList>
    </citation>
    <scope>NUCLEOTIDE SEQUENCE [LARGE SCALE GENOMIC DNA]</scope>
    <source>
        <strain evidence="1 2">YOKOZUNA-1</strain>
    </source>
</reference>
<comment type="caution">
    <text evidence="1">The sequence shown here is derived from an EMBL/GenBank/DDBJ whole genome shotgun (WGS) entry which is preliminary data.</text>
</comment>
<proteinExistence type="predicted"/>
<gene>
    <name evidence="1" type="primary">RvY_06048</name>
    <name evidence="1" type="synonym">RvY_06048.2</name>
    <name evidence="1" type="ORF">RvY_06048-2</name>
</gene>
<protein>
    <submittedName>
        <fullName evidence="1">Uncharacterized protein</fullName>
    </submittedName>
</protein>
<dbReference type="Proteomes" id="UP000186922">
    <property type="component" value="Unassembled WGS sequence"/>
</dbReference>
<organism evidence="1 2">
    <name type="scientific">Ramazzottius varieornatus</name>
    <name type="common">Water bear</name>
    <name type="synonym">Tardigrade</name>
    <dbReference type="NCBI Taxonomy" id="947166"/>
    <lineage>
        <taxon>Eukaryota</taxon>
        <taxon>Metazoa</taxon>
        <taxon>Ecdysozoa</taxon>
        <taxon>Tardigrada</taxon>
        <taxon>Eutardigrada</taxon>
        <taxon>Parachela</taxon>
        <taxon>Hypsibioidea</taxon>
        <taxon>Ramazzottiidae</taxon>
        <taxon>Ramazzottius</taxon>
    </lineage>
</organism>
<evidence type="ECO:0000313" key="2">
    <source>
        <dbReference type="Proteomes" id="UP000186922"/>
    </source>
</evidence>
<dbReference type="AlphaFoldDB" id="A0A1D1V0R2"/>
<evidence type="ECO:0000313" key="1">
    <source>
        <dbReference type="EMBL" id="GAU94235.1"/>
    </source>
</evidence>
<accession>A0A1D1V0R2</accession>